<feature type="compositionally biased region" description="Gly residues" evidence="1">
    <location>
        <begin position="128"/>
        <end position="140"/>
    </location>
</feature>
<dbReference type="Pfam" id="PF20014">
    <property type="entry name" value="GAP1-M"/>
    <property type="match status" value="1"/>
</dbReference>
<dbReference type="InterPro" id="IPR049532">
    <property type="entry name" value="GAP1-like_C"/>
</dbReference>
<protein>
    <recommendedName>
        <fullName evidence="6">HEAT repeat domain-containing protein</fullName>
    </recommendedName>
</protein>
<organism evidence="4 5">
    <name type="scientific">Streptomyces lasiicapitis</name>
    <dbReference type="NCBI Taxonomy" id="1923961"/>
    <lineage>
        <taxon>Bacteria</taxon>
        <taxon>Bacillati</taxon>
        <taxon>Actinomycetota</taxon>
        <taxon>Actinomycetes</taxon>
        <taxon>Kitasatosporales</taxon>
        <taxon>Streptomycetaceae</taxon>
        <taxon>Streptomyces</taxon>
    </lineage>
</organism>
<evidence type="ECO:0008006" key="6">
    <source>
        <dbReference type="Google" id="ProtNLM"/>
    </source>
</evidence>
<dbReference type="InterPro" id="IPR045401">
    <property type="entry name" value="GAP1-M"/>
</dbReference>
<accession>A0ABQ2LLB6</accession>
<name>A0ABQ2LLB6_9ACTN</name>
<keyword evidence="5" id="KW-1185">Reference proteome</keyword>
<evidence type="ECO:0000313" key="5">
    <source>
        <dbReference type="Proteomes" id="UP000656881"/>
    </source>
</evidence>
<evidence type="ECO:0000313" key="4">
    <source>
        <dbReference type="EMBL" id="GGO39119.1"/>
    </source>
</evidence>
<evidence type="ECO:0000256" key="1">
    <source>
        <dbReference type="SAM" id="MobiDB-lite"/>
    </source>
</evidence>
<feature type="region of interest" description="Disordered" evidence="1">
    <location>
        <begin position="312"/>
        <end position="358"/>
    </location>
</feature>
<feature type="region of interest" description="Disordered" evidence="1">
    <location>
        <begin position="126"/>
        <end position="163"/>
    </location>
</feature>
<dbReference type="EMBL" id="BMNG01000003">
    <property type="protein sequence ID" value="GGO39119.1"/>
    <property type="molecule type" value="Genomic_DNA"/>
</dbReference>
<proteinExistence type="predicted"/>
<dbReference type="Pfam" id="PF20052">
    <property type="entry name" value="GAP1-C"/>
    <property type="match status" value="1"/>
</dbReference>
<feature type="domain" description="GTPase-associated protein 1 middle" evidence="2">
    <location>
        <begin position="174"/>
        <end position="263"/>
    </location>
</feature>
<feature type="domain" description="GTPase-associated protein 1-like C-terminal" evidence="3">
    <location>
        <begin position="333"/>
        <end position="859"/>
    </location>
</feature>
<evidence type="ECO:0000259" key="2">
    <source>
        <dbReference type="Pfam" id="PF20014"/>
    </source>
</evidence>
<dbReference type="Proteomes" id="UP000656881">
    <property type="component" value="Unassembled WGS sequence"/>
</dbReference>
<reference evidence="5" key="1">
    <citation type="journal article" date="2019" name="Int. J. Syst. Evol. Microbiol.">
        <title>The Global Catalogue of Microorganisms (GCM) 10K type strain sequencing project: providing services to taxonomists for standard genome sequencing and annotation.</title>
        <authorList>
            <consortium name="The Broad Institute Genomics Platform"/>
            <consortium name="The Broad Institute Genome Sequencing Center for Infectious Disease"/>
            <person name="Wu L."/>
            <person name="Ma J."/>
        </authorList>
    </citation>
    <scope>NUCLEOTIDE SEQUENCE [LARGE SCALE GENOMIC DNA]</scope>
    <source>
        <strain evidence="5">CGMCC 4.7349</strain>
    </source>
</reference>
<evidence type="ECO:0000259" key="3">
    <source>
        <dbReference type="Pfam" id="PF20052"/>
    </source>
</evidence>
<dbReference type="RefSeq" id="WP_189173311.1">
    <property type="nucleotide sequence ID" value="NZ_BMNG01000003.1"/>
</dbReference>
<sequence>MAIRHLKYRLDEEPVTGTVRLVAVPESVPHSAPDAPSPAAPDEPAEPVRAAEVAEWVELAVGAGCGPDGGGLGPEARFSFSRLPDGASLLCHTVDAGRGVRAIHLTGPEAARFVEEWPVTLLATGAVRGSGGSGGSGSVGDSGDSGDSGDAGDFRDSGDEIPGAGGPFAREQLVAFARAHEHRVAPFLADVRRLFDDPAGRQLVVAEESPDTVARWIALACASLPPSYVPSLTFATRAADPGRAPQHIVGIGPDAAFDRYDATALAHHYRVHDGLGGPGSPPLTDVWATWTARLWTAGVALPGAGTSGAEASADASVALRGPEASAEDSGAERDPKASAEANSAESDPEPDPFSPSRLVPPLLQAGLLSAEELAALPADQARAAVDALVTLVVTAPVSDDGPLPGLVALCEDLHAHAPAAAAPLALALARRRLNSVAPPELSGELAAVCAELPLSDDTKRALRAEYGGDADKALRRALLEPPAAWVEPLRIAFAVGADGGRGLTAAMSRLARDLRDTDDRARAAAVHVLEEVGLAPLTRRVLKLLGDESGVRRLDLLRDLAASEHGDWLRRHLDENSPLPLRLAEAAARWHGRGDGLRGFELFSRLTELLPERQVTDAQTLELVWRLVWRSGAPAPAELPRVVRACTVRLLVQARLGRHVKAVVTAPERVDQETVSFARELLHDPHLKRSERATASLLILAQDLADHRVSLPQGVHQLRALQVDAEQLADSVRHGVGRYVALALVRAPADQLARSPLYRYLISSGPELLKPYRQFMLDEGKRDELDHALPRQPAEICAYYFLWRPARQEGVDPYWRKVSEELLREILVPVVRGLDERALSDVATVIANLPEGENRLREWNAWRDSLREG</sequence>
<gene>
    <name evidence="4" type="ORF">GCM10012286_15140</name>
</gene>
<comment type="caution">
    <text evidence="4">The sequence shown here is derived from an EMBL/GenBank/DDBJ whole genome shotgun (WGS) entry which is preliminary data.</text>
</comment>